<sequence>MQQRCASLWRLHAIMPHGTMLTPCRAAARQHKGWARRLLNAVDLSTGANMTTTATHPKSTRSSTMPPHGVDTAHAAEQDAIALLEADHRAVQRLFDTFKKTPDDDLDAKATLVTRACDELAMHTIIEEEILYPAAQRALSGQPQKEVDEAYVEHFLVKTLMEKLRASRAGADGFDAAFNVLAENVQHHVSEEESVLFPALRKAGVDLDELGARIAQRKAQLQAKVSKDVGDRT</sequence>
<organism evidence="3 4">
    <name type="scientific">Mycetohabitans rhizoxinica (strain DSM 19002 / CIP 109453 / HKI 454)</name>
    <name type="common">Paraburkholderia rhizoxinica</name>
    <dbReference type="NCBI Taxonomy" id="882378"/>
    <lineage>
        <taxon>Bacteria</taxon>
        <taxon>Pseudomonadati</taxon>
        <taxon>Pseudomonadota</taxon>
        <taxon>Betaproteobacteria</taxon>
        <taxon>Burkholderiales</taxon>
        <taxon>Burkholderiaceae</taxon>
        <taxon>Mycetohabitans</taxon>
    </lineage>
</organism>
<evidence type="ECO:0000256" key="1">
    <source>
        <dbReference type="SAM" id="MobiDB-lite"/>
    </source>
</evidence>
<name>E5AMN7_MYCRK</name>
<evidence type="ECO:0000313" key="3">
    <source>
        <dbReference type="EMBL" id="CBW76269.1"/>
    </source>
</evidence>
<feature type="region of interest" description="Disordered" evidence="1">
    <location>
        <begin position="49"/>
        <end position="69"/>
    </location>
</feature>
<dbReference type="EMBL" id="FR687359">
    <property type="protein sequence ID" value="CBW76269.1"/>
    <property type="molecule type" value="Genomic_DNA"/>
</dbReference>
<gene>
    <name evidence="3" type="ordered locus">RBRH_03069</name>
</gene>
<evidence type="ECO:0000259" key="2">
    <source>
        <dbReference type="Pfam" id="PF01814"/>
    </source>
</evidence>
<proteinExistence type="predicted"/>
<dbReference type="InterPro" id="IPR012312">
    <property type="entry name" value="Hemerythrin-like"/>
</dbReference>
<feature type="compositionally biased region" description="Polar residues" evidence="1">
    <location>
        <begin position="49"/>
        <end position="65"/>
    </location>
</feature>
<dbReference type="Pfam" id="PF01814">
    <property type="entry name" value="Hemerythrin"/>
    <property type="match status" value="1"/>
</dbReference>
<protein>
    <submittedName>
        <fullName evidence="3">Hypothetical cytosolic protein</fullName>
    </submittedName>
</protein>
<dbReference type="CDD" id="cd12108">
    <property type="entry name" value="Hr-like"/>
    <property type="match status" value="1"/>
</dbReference>
<dbReference type="KEGG" id="brh:RBRH_03069"/>
<dbReference type="STRING" id="882378.RBRH_03069"/>
<dbReference type="HOGENOM" id="CLU_079417_6_0_4"/>
<dbReference type="PANTHER" id="PTHR35585:SF1">
    <property type="entry name" value="HHE DOMAIN PROTEIN (AFU_ORTHOLOGUE AFUA_4G00730)"/>
    <property type="match status" value="1"/>
</dbReference>
<dbReference type="eggNOG" id="COG5592">
    <property type="taxonomic scope" value="Bacteria"/>
</dbReference>
<reference evidence="3 4" key="1">
    <citation type="journal article" date="2011" name="J. Bacteriol.">
        <title>Complete genome sequence of Burkholderia rhizoxinica, an endosymbiont of Rhizopus microsporus.</title>
        <authorList>
            <person name="Lackner G."/>
            <person name="Moebius N."/>
            <person name="Partida-Martinez L."/>
            <person name="Hertweck C."/>
        </authorList>
    </citation>
    <scope>NUCLEOTIDE SEQUENCE [LARGE SCALE GENOMIC DNA]</scope>
    <source>
        <strain evidence="4">DSM 19002 / CIP 109453 / HKI 454</strain>
    </source>
</reference>
<evidence type="ECO:0000313" key="4">
    <source>
        <dbReference type="Proteomes" id="UP000007437"/>
    </source>
</evidence>
<feature type="domain" description="Hemerythrin-like" evidence="2">
    <location>
        <begin position="80"/>
        <end position="200"/>
    </location>
</feature>
<dbReference type="Proteomes" id="UP000007437">
    <property type="component" value="Chromosome"/>
</dbReference>
<dbReference type="AlphaFoldDB" id="E5AMN7"/>
<dbReference type="PANTHER" id="PTHR35585">
    <property type="entry name" value="HHE DOMAIN PROTEIN (AFU_ORTHOLOGUE AFUA_4G00730)"/>
    <property type="match status" value="1"/>
</dbReference>
<accession>E5AMN7</accession>
<dbReference type="Gene3D" id="1.20.120.520">
    <property type="entry name" value="nmb1532 protein domain like"/>
    <property type="match status" value="1"/>
</dbReference>